<dbReference type="EMBL" id="AGNL01036769">
    <property type="protein sequence ID" value="EJK53900.1"/>
    <property type="molecule type" value="Genomic_DNA"/>
</dbReference>
<evidence type="ECO:0000313" key="2">
    <source>
        <dbReference type="EMBL" id="EJK53900.1"/>
    </source>
</evidence>
<dbReference type="Proteomes" id="UP000266841">
    <property type="component" value="Unassembled WGS sequence"/>
</dbReference>
<feature type="compositionally biased region" description="Polar residues" evidence="1">
    <location>
        <begin position="179"/>
        <end position="188"/>
    </location>
</feature>
<feature type="compositionally biased region" description="Basic and acidic residues" evidence="1">
    <location>
        <begin position="83"/>
        <end position="94"/>
    </location>
</feature>
<feature type="region of interest" description="Disordered" evidence="1">
    <location>
        <begin position="1"/>
        <end position="99"/>
    </location>
</feature>
<name>K0RL34_THAOC</name>
<feature type="compositionally biased region" description="Acidic residues" evidence="1">
    <location>
        <begin position="145"/>
        <end position="166"/>
    </location>
</feature>
<proteinExistence type="predicted"/>
<dbReference type="eggNOG" id="ENOG502RZ6J">
    <property type="taxonomic scope" value="Eukaryota"/>
</dbReference>
<feature type="region of interest" description="Disordered" evidence="1">
    <location>
        <begin position="118"/>
        <end position="239"/>
    </location>
</feature>
<accession>K0RL34</accession>
<gene>
    <name evidence="2" type="ORF">THAOC_26572</name>
</gene>
<evidence type="ECO:0000256" key="1">
    <source>
        <dbReference type="SAM" id="MobiDB-lite"/>
    </source>
</evidence>
<organism evidence="2 3">
    <name type="scientific">Thalassiosira oceanica</name>
    <name type="common">Marine diatom</name>
    <dbReference type="NCBI Taxonomy" id="159749"/>
    <lineage>
        <taxon>Eukaryota</taxon>
        <taxon>Sar</taxon>
        <taxon>Stramenopiles</taxon>
        <taxon>Ochrophyta</taxon>
        <taxon>Bacillariophyta</taxon>
        <taxon>Coscinodiscophyceae</taxon>
        <taxon>Thalassiosirophycidae</taxon>
        <taxon>Thalassiosirales</taxon>
        <taxon>Thalassiosiraceae</taxon>
        <taxon>Thalassiosira</taxon>
    </lineage>
</organism>
<comment type="caution">
    <text evidence="2">The sequence shown here is derived from an EMBL/GenBank/DDBJ whole genome shotgun (WGS) entry which is preliminary data.</text>
</comment>
<feature type="compositionally biased region" description="Basic and acidic residues" evidence="1">
    <location>
        <begin position="125"/>
        <end position="135"/>
    </location>
</feature>
<sequence length="239" mass="25939">AQFRPVSACHAVDVNATMPQGARRSGRGGGGGRGRNKDTSRRPASGRGATKARRTSSGGTGRCESEAWGVDSATRPKAMYVASHDRKSGRRVDSASRQPQWTCMTRFCRRFGDKDEWGLPSALKITRDDINDEVKRRKKKKKKEDDEDAAEDEDAAAADGDYEETSLEAPRGRYRAETSPATAKSPQNRYVEIAHSTPRGIAPQPASLLENLDADSKSRAQGLSFAPPVGAVRRAEHAA</sequence>
<feature type="non-terminal residue" evidence="2">
    <location>
        <position position="1"/>
    </location>
</feature>
<evidence type="ECO:0000313" key="3">
    <source>
        <dbReference type="Proteomes" id="UP000266841"/>
    </source>
</evidence>
<protein>
    <submittedName>
        <fullName evidence="2">Uncharacterized protein</fullName>
    </submittedName>
</protein>
<reference evidence="2 3" key="1">
    <citation type="journal article" date="2012" name="Genome Biol.">
        <title>Genome and low-iron response of an oceanic diatom adapted to chronic iron limitation.</title>
        <authorList>
            <person name="Lommer M."/>
            <person name="Specht M."/>
            <person name="Roy A.S."/>
            <person name="Kraemer L."/>
            <person name="Andreson R."/>
            <person name="Gutowska M.A."/>
            <person name="Wolf J."/>
            <person name="Bergner S.V."/>
            <person name="Schilhabel M.B."/>
            <person name="Klostermeier U.C."/>
            <person name="Beiko R.G."/>
            <person name="Rosenstiel P."/>
            <person name="Hippler M."/>
            <person name="Laroche J."/>
        </authorList>
    </citation>
    <scope>NUCLEOTIDE SEQUENCE [LARGE SCALE GENOMIC DNA]</scope>
    <source>
        <strain evidence="2 3">CCMP1005</strain>
    </source>
</reference>
<keyword evidence="3" id="KW-1185">Reference proteome</keyword>
<dbReference type="AlphaFoldDB" id="K0RL34"/>